<comment type="caution">
    <text evidence="3">The sequence shown here is derived from an EMBL/GenBank/DDBJ whole genome shotgun (WGS) entry which is preliminary data.</text>
</comment>
<feature type="transmembrane region" description="Helical" evidence="1">
    <location>
        <begin position="36"/>
        <end position="54"/>
    </location>
</feature>
<dbReference type="AlphaFoldDB" id="A0A8J7L9N1"/>
<dbReference type="RefSeq" id="WP_214662684.1">
    <property type="nucleotide sequence ID" value="NZ_JAECZC010000048.1"/>
</dbReference>
<keyword evidence="1" id="KW-1133">Transmembrane helix</keyword>
<dbReference type="InterPro" id="IPR027417">
    <property type="entry name" value="P-loop_NTPase"/>
</dbReference>
<feature type="domain" description="NACHT" evidence="2">
    <location>
        <begin position="151"/>
        <end position="253"/>
    </location>
</feature>
<evidence type="ECO:0000256" key="1">
    <source>
        <dbReference type="SAM" id="Phobius"/>
    </source>
</evidence>
<keyword evidence="4" id="KW-1185">Reference proteome</keyword>
<feature type="transmembrane region" description="Helical" evidence="1">
    <location>
        <begin position="889"/>
        <end position="908"/>
    </location>
</feature>
<dbReference type="InterPro" id="IPR007111">
    <property type="entry name" value="NACHT_NTPase"/>
</dbReference>
<keyword evidence="1" id="KW-0472">Membrane</keyword>
<name>A0A8J7L9N1_9NOST</name>
<protein>
    <submittedName>
        <fullName evidence="3">NACHT domain-containing protein</fullName>
    </submittedName>
</protein>
<evidence type="ECO:0000259" key="2">
    <source>
        <dbReference type="PROSITE" id="PS50837"/>
    </source>
</evidence>
<evidence type="ECO:0000313" key="4">
    <source>
        <dbReference type="Proteomes" id="UP000632766"/>
    </source>
</evidence>
<gene>
    <name evidence="3" type="ORF">I8748_20955</name>
</gene>
<dbReference type="Pfam" id="PF05729">
    <property type="entry name" value="NACHT"/>
    <property type="match status" value="1"/>
</dbReference>
<sequence length="1086" mass="127665">MDPEKILKFFDQLNKLISTRFFQGKEPTWLSRTADYFLVIISVLIVVWVLLFILSQIKKIWVEQFWPIFYNQEERRRSRKRQRFAQYIEHEIRQLNNREEWKDYRFTELEAEVEAEGKRKGFPLLPFFQLTQKGLRREQSLSKALELSRERLILAEGEPGSGKSVALRHVAEKMAQRAMKNRSIKSIIPLYINLKKLERSSKDKIDSEQIKSFIKQELNRVNDRDIEEFLEEEFQRGIKEGTWLFLFDSFDELPEVLSSVEADEAIRNYAVAIDDFLSGFNQCRGIIASRQFRGPKHLGWPRFRILPLENDRLKKLIYKAELEQSIERNLIGQLEIAPQEILEMSRNPMFLGILCENMRSGNPFPQNTHSVFESYLEKRLTRDEERLKRRFNLEPPEVRANAEKVAFCMSVDPGLGLSPTRESIQSAMGRLGFRVPGHFEQLLNALEYLKLARSETETIPGEAQLFTFAHRRFQEYFATCVVLREPHRISPRQLLTDGRWRETTVVIFHTQPPEVFAHILDDARLLLDEILGNFSGLIDDPVEYVNRKTPTRNNSILKPFSWPFGILHLLGLLQDGFISRIKDLPDDIQTQVARFLLSTTTQGTLSDQKWSLEVAGITPQPVLLWLLRHAFASESQWMKEVAYRQTARLGKIPDDVAADIRKALLSLFARNRLYQERFATHAHLSRLDQAGKYINTMRLLQWIKPIDLILHIVLFLWLVGILMLRNITFVPSITIATLIATVLIVSHLTLGNFAESNILYLNLPWGQIKRPSQQKRDSKLNFVSVFIRFAFFTLFWNTSTIICILVFSLLWSIFAILAANTGQFTAPVYWVLLVIFPLLYLIYNYKRIIEICIYILKNIWIYLITFFYILYIKIRDFMINNPESTINQIGLYFSIIYTTCFCIYLLYIGCKSSFYWVKDSIQWQKWIRNRPSQITGQELLNLIKLYHYPAFCKRMTTVIYERNLLPAIEESEDLINELALALERSLFFEKRKANIRQKKWQKILKNPIYAIKALFIKFHQLPKKSPIARTMTTANIYSGSEFFNSWLKQYTFKDKRRFIKLGSEFLDEVNILLEQLRAKRQVSERS</sequence>
<feature type="transmembrane region" description="Helical" evidence="1">
    <location>
        <begin position="855"/>
        <end position="874"/>
    </location>
</feature>
<dbReference type="Gene3D" id="3.40.50.300">
    <property type="entry name" value="P-loop containing nucleotide triphosphate hydrolases"/>
    <property type="match status" value="1"/>
</dbReference>
<organism evidence="3 4">
    <name type="scientific">Amazonocrinis nigriterrae CENA67</name>
    <dbReference type="NCBI Taxonomy" id="2794033"/>
    <lineage>
        <taxon>Bacteria</taxon>
        <taxon>Bacillati</taxon>
        <taxon>Cyanobacteriota</taxon>
        <taxon>Cyanophyceae</taxon>
        <taxon>Nostocales</taxon>
        <taxon>Nostocaceae</taxon>
        <taxon>Amazonocrinis</taxon>
        <taxon>Amazonocrinis nigriterrae</taxon>
    </lineage>
</organism>
<feature type="transmembrane region" description="Helical" evidence="1">
    <location>
        <begin position="708"/>
        <end position="727"/>
    </location>
</feature>
<accession>A0A8J7L9N1</accession>
<dbReference type="PROSITE" id="PS50837">
    <property type="entry name" value="NACHT"/>
    <property type="match status" value="1"/>
</dbReference>
<feature type="transmembrane region" description="Helical" evidence="1">
    <location>
        <begin position="733"/>
        <end position="754"/>
    </location>
</feature>
<dbReference type="Proteomes" id="UP000632766">
    <property type="component" value="Unassembled WGS sequence"/>
</dbReference>
<keyword evidence="1" id="KW-0812">Transmembrane</keyword>
<feature type="transmembrane region" description="Helical" evidence="1">
    <location>
        <begin position="785"/>
        <end position="818"/>
    </location>
</feature>
<dbReference type="SUPFAM" id="SSF52540">
    <property type="entry name" value="P-loop containing nucleoside triphosphate hydrolases"/>
    <property type="match status" value="1"/>
</dbReference>
<evidence type="ECO:0000313" key="3">
    <source>
        <dbReference type="EMBL" id="MBH8564623.1"/>
    </source>
</evidence>
<proteinExistence type="predicted"/>
<feature type="transmembrane region" description="Helical" evidence="1">
    <location>
        <begin position="824"/>
        <end position="843"/>
    </location>
</feature>
<dbReference type="EMBL" id="JAECZC010000048">
    <property type="protein sequence ID" value="MBH8564623.1"/>
    <property type="molecule type" value="Genomic_DNA"/>
</dbReference>
<reference evidence="3 4" key="1">
    <citation type="journal article" date="2021" name="Int. J. Syst. Evol. Microbiol.">
        <title>Amazonocrinis nigriterrae gen. nov., sp. nov., Atlanticothrix silvestris gen. nov., sp. nov. and Dendronalium phyllosphericum gen. nov., sp. nov., nostocacean cyanobacteria from Brazilian environments.</title>
        <authorList>
            <person name="Alvarenga D.O."/>
            <person name="Andreote A.P.D."/>
            <person name="Branco L.H.Z."/>
            <person name="Delbaje E."/>
            <person name="Cruz R.B."/>
            <person name="Varani A.M."/>
            <person name="Fiore M.F."/>
        </authorList>
    </citation>
    <scope>NUCLEOTIDE SEQUENCE [LARGE SCALE GENOMIC DNA]</scope>
    <source>
        <strain evidence="3 4">CENA67</strain>
    </source>
</reference>